<comment type="caution">
    <text evidence="2">The sequence shown here is derived from an EMBL/GenBank/DDBJ whole genome shotgun (WGS) entry which is preliminary data.</text>
</comment>
<evidence type="ECO:0000313" key="2">
    <source>
        <dbReference type="EMBL" id="KZS18684.1"/>
    </source>
</evidence>
<gene>
    <name evidence="2" type="ORF">APZ42_015239</name>
</gene>
<feature type="compositionally biased region" description="Basic and acidic residues" evidence="1">
    <location>
        <begin position="1"/>
        <end position="14"/>
    </location>
</feature>
<dbReference type="Proteomes" id="UP000076858">
    <property type="component" value="Unassembled WGS sequence"/>
</dbReference>
<organism evidence="2 3">
    <name type="scientific">Daphnia magna</name>
    <dbReference type="NCBI Taxonomy" id="35525"/>
    <lineage>
        <taxon>Eukaryota</taxon>
        <taxon>Metazoa</taxon>
        <taxon>Ecdysozoa</taxon>
        <taxon>Arthropoda</taxon>
        <taxon>Crustacea</taxon>
        <taxon>Branchiopoda</taxon>
        <taxon>Diplostraca</taxon>
        <taxon>Cladocera</taxon>
        <taxon>Anomopoda</taxon>
        <taxon>Daphniidae</taxon>
        <taxon>Daphnia</taxon>
    </lineage>
</organism>
<reference evidence="2 3" key="1">
    <citation type="submission" date="2016-03" db="EMBL/GenBank/DDBJ databases">
        <title>EvidentialGene: Evidence-directed Construction of Genes on Genomes.</title>
        <authorList>
            <person name="Gilbert D.G."/>
            <person name="Choi J.-H."/>
            <person name="Mockaitis K."/>
            <person name="Colbourne J."/>
            <person name="Pfrender M."/>
        </authorList>
    </citation>
    <scope>NUCLEOTIDE SEQUENCE [LARGE SCALE GENOMIC DNA]</scope>
    <source>
        <strain evidence="2 3">Xinb3</strain>
        <tissue evidence="2">Complete organism</tissue>
    </source>
</reference>
<accession>A0A162PAQ5</accession>
<evidence type="ECO:0000256" key="1">
    <source>
        <dbReference type="SAM" id="MobiDB-lite"/>
    </source>
</evidence>
<name>A0A162PAQ5_9CRUS</name>
<sequence>MQMPVHLEKEKERNPSTCTHTQTHDHIDEIVWLSAKPHESSPPSVFLFVVLLL</sequence>
<keyword evidence="3" id="KW-1185">Reference proteome</keyword>
<proteinExistence type="predicted"/>
<evidence type="ECO:0000313" key="3">
    <source>
        <dbReference type="Proteomes" id="UP000076858"/>
    </source>
</evidence>
<dbReference type="AlphaFoldDB" id="A0A162PAQ5"/>
<dbReference type="EMBL" id="LRGB01000512">
    <property type="protein sequence ID" value="KZS18684.1"/>
    <property type="molecule type" value="Genomic_DNA"/>
</dbReference>
<protein>
    <submittedName>
        <fullName evidence="2">Uncharacterized protein</fullName>
    </submittedName>
</protein>
<feature type="region of interest" description="Disordered" evidence="1">
    <location>
        <begin position="1"/>
        <end position="22"/>
    </location>
</feature>